<keyword evidence="2" id="KW-0229">DNA integration</keyword>
<protein>
    <submittedName>
        <fullName evidence="6">Phage integrase</fullName>
    </submittedName>
</protein>
<dbReference type="SUPFAM" id="SSF56349">
    <property type="entry name" value="DNA breaking-rejoining enzymes"/>
    <property type="match status" value="1"/>
</dbReference>
<dbReference type="HOGENOM" id="CLU_038358_1_0_4"/>
<dbReference type="OrthoDB" id="9784724at2"/>
<keyword evidence="3" id="KW-0238">DNA-binding</keyword>
<dbReference type="STRING" id="159087.Daro_2498"/>
<dbReference type="GO" id="GO:0015074">
    <property type="term" value="P:DNA integration"/>
    <property type="evidence" value="ECO:0007669"/>
    <property type="project" value="UniProtKB-KW"/>
</dbReference>
<evidence type="ECO:0000259" key="5">
    <source>
        <dbReference type="PROSITE" id="PS51898"/>
    </source>
</evidence>
<comment type="similarity">
    <text evidence="1">Belongs to the 'phage' integrase family.</text>
</comment>
<evidence type="ECO:0000256" key="1">
    <source>
        <dbReference type="ARBA" id="ARBA00008857"/>
    </source>
</evidence>
<dbReference type="PROSITE" id="PS51898">
    <property type="entry name" value="TYR_RECOMBINASE"/>
    <property type="match status" value="1"/>
</dbReference>
<dbReference type="InterPro" id="IPR050090">
    <property type="entry name" value="Tyrosine_recombinase_XerCD"/>
</dbReference>
<dbReference type="GO" id="GO:0003677">
    <property type="term" value="F:DNA binding"/>
    <property type="evidence" value="ECO:0007669"/>
    <property type="project" value="UniProtKB-KW"/>
</dbReference>
<sequence length="422" mass="46764">MNIELIGRVWYASLLVPKDAREALGKVRFKQSLGTANRREAIHLAAPIVSHWKAQIKQARGSTNAVANEALRWKQALMQAPDEDTKETWENVLSDKVESIEQAKGYQAAKDFSDLATGIATPSNQYFETWKAQITSVAKTKDQMVKDVGLLIAEFSTLQAVNKAAVRHWIDKLLGDGKGGASIRRILSFCRHYWRYIKRYDAVDKESAPFDGVFEAAPKKKRRTTNLPYSPDDVVQLWKAASERPLGTAKNAPKDVQLAELIMLGAYTGARIEELCSIKITKVTGHSFKVEDAKTDSGWREVPIHSAIAPLVKRLKESSKDGYLISGLTFNKYEDRSNAIGKRFGRLKTAQGFTSAHTFHSFRSTVATLLENAGVLEGVAADIIGHEKPTMTYGLYSGGADMATKKAALEKISYPFPKDAQE</sequence>
<evidence type="ECO:0000256" key="3">
    <source>
        <dbReference type="ARBA" id="ARBA00023125"/>
    </source>
</evidence>
<dbReference type="InterPro" id="IPR013762">
    <property type="entry name" value="Integrase-like_cat_sf"/>
</dbReference>
<dbReference type="InterPro" id="IPR046668">
    <property type="entry name" value="DUF6538"/>
</dbReference>
<dbReference type="PANTHER" id="PTHR30349:SF41">
    <property type="entry name" value="INTEGRASE_RECOMBINASE PROTEIN MJ0367-RELATED"/>
    <property type="match status" value="1"/>
</dbReference>
<dbReference type="GO" id="GO:0006310">
    <property type="term" value="P:DNA recombination"/>
    <property type="evidence" value="ECO:0007669"/>
    <property type="project" value="UniProtKB-KW"/>
</dbReference>
<dbReference type="Pfam" id="PF20172">
    <property type="entry name" value="DUF6538"/>
    <property type="match status" value="1"/>
</dbReference>
<feature type="domain" description="Tyr recombinase" evidence="5">
    <location>
        <begin position="222"/>
        <end position="410"/>
    </location>
</feature>
<dbReference type="PANTHER" id="PTHR30349">
    <property type="entry name" value="PHAGE INTEGRASE-RELATED"/>
    <property type="match status" value="1"/>
</dbReference>
<dbReference type="Gene3D" id="1.10.443.10">
    <property type="entry name" value="Intergrase catalytic core"/>
    <property type="match status" value="1"/>
</dbReference>
<dbReference type="InterPro" id="IPR002104">
    <property type="entry name" value="Integrase_catalytic"/>
</dbReference>
<dbReference type="AlphaFoldDB" id="Q47D49"/>
<gene>
    <name evidence="6" type="ordered locus">Daro_2498</name>
</gene>
<evidence type="ECO:0000256" key="4">
    <source>
        <dbReference type="ARBA" id="ARBA00023172"/>
    </source>
</evidence>
<accession>Q47D49</accession>
<keyword evidence="4" id="KW-0233">DNA recombination</keyword>
<reference evidence="6" key="1">
    <citation type="submission" date="2005-08" db="EMBL/GenBank/DDBJ databases">
        <title>Complete sequence of Dechloromonas aromatica RCB.</title>
        <authorList>
            <person name="Salinero K.K."/>
            <person name="Copeland A."/>
            <person name="Lucas S."/>
            <person name="Lapidus A."/>
            <person name="Barry K."/>
            <person name="Detter J.C."/>
            <person name="Glavina T."/>
            <person name="Hammon N."/>
            <person name="Israni S."/>
            <person name="Pitluck S."/>
            <person name="Di Bartolo G."/>
            <person name="Trong S."/>
            <person name="Schmutz J."/>
            <person name="Larimer F."/>
            <person name="Land M."/>
            <person name="Ivanova N."/>
            <person name="Richardson P."/>
        </authorList>
    </citation>
    <scope>NUCLEOTIDE SEQUENCE</scope>
    <source>
        <strain evidence="6">RCB</strain>
    </source>
</reference>
<dbReference type="InterPro" id="IPR011010">
    <property type="entry name" value="DNA_brk_join_enz"/>
</dbReference>
<dbReference type="KEGG" id="dar:Daro_2498"/>
<evidence type="ECO:0000313" key="6">
    <source>
        <dbReference type="EMBL" id="AAZ47232.1"/>
    </source>
</evidence>
<evidence type="ECO:0000256" key="2">
    <source>
        <dbReference type="ARBA" id="ARBA00022908"/>
    </source>
</evidence>
<dbReference type="eggNOG" id="COG0582">
    <property type="taxonomic scope" value="Bacteria"/>
</dbReference>
<proteinExistence type="inferred from homology"/>
<dbReference type="Pfam" id="PF00589">
    <property type="entry name" value="Phage_integrase"/>
    <property type="match status" value="1"/>
</dbReference>
<organism evidence="6">
    <name type="scientific">Dechloromonas aromatica (strain RCB)</name>
    <dbReference type="NCBI Taxonomy" id="159087"/>
    <lineage>
        <taxon>Bacteria</taxon>
        <taxon>Pseudomonadati</taxon>
        <taxon>Pseudomonadota</taxon>
        <taxon>Betaproteobacteria</taxon>
        <taxon>Rhodocyclales</taxon>
        <taxon>Azonexaceae</taxon>
        <taxon>Dechloromonas</taxon>
    </lineage>
</organism>
<name>Q47D49_DECAR</name>
<dbReference type="EMBL" id="CP000089">
    <property type="protein sequence ID" value="AAZ47232.1"/>
    <property type="molecule type" value="Genomic_DNA"/>
</dbReference>